<dbReference type="AlphaFoldDB" id="A0A286URG1"/>
<reference evidence="2 3" key="1">
    <citation type="journal article" date="2017" name="Mol. Ecol.">
        <title>Comparative and population genomic landscape of Phellinus noxius: A hypervariable fungus causing root rot in trees.</title>
        <authorList>
            <person name="Chung C.L."/>
            <person name="Lee T.J."/>
            <person name="Akiba M."/>
            <person name="Lee H.H."/>
            <person name="Kuo T.H."/>
            <person name="Liu D."/>
            <person name="Ke H.M."/>
            <person name="Yokoi T."/>
            <person name="Roa M.B."/>
            <person name="Lu M.J."/>
            <person name="Chang Y.Y."/>
            <person name="Ann P.J."/>
            <person name="Tsai J.N."/>
            <person name="Chen C.Y."/>
            <person name="Tzean S.S."/>
            <person name="Ota Y."/>
            <person name="Hattori T."/>
            <person name="Sahashi N."/>
            <person name="Liou R.F."/>
            <person name="Kikuchi T."/>
            <person name="Tsai I.J."/>
        </authorList>
    </citation>
    <scope>NUCLEOTIDE SEQUENCE [LARGE SCALE GENOMIC DNA]</scope>
    <source>
        <strain evidence="2 3">FFPRI411160</strain>
    </source>
</reference>
<dbReference type="InParanoid" id="A0A286URG1"/>
<dbReference type="EMBL" id="NBII01000002">
    <property type="protein sequence ID" value="PAV22171.1"/>
    <property type="molecule type" value="Genomic_DNA"/>
</dbReference>
<sequence length="244" mass="26904">MIDNSTSTQASVQVRALSYGVSRVHLHATEYSPCSDGHDPHGSPIDSPLSVSFPIYSSHSGVSSPLGQEAKDCMSDRESDSPPDLSSAMSSTETEEGSNSQITSSEPKPQKRGSRRIWTHALERYIFTPHEIATLGTPHRRTIYLASLEAHIDRLHSQVLVHGLSLCHDEELEQFQGLNCKIAKGLVSGLQQDVVRIRTQILELQRSIKSAQEIAAARGLDLSRPDSDGRSYSRLMDSQFETHK</sequence>
<evidence type="ECO:0000313" key="3">
    <source>
        <dbReference type="Proteomes" id="UP000217199"/>
    </source>
</evidence>
<dbReference type="OrthoDB" id="3245901at2759"/>
<dbReference type="Proteomes" id="UP000217199">
    <property type="component" value="Unassembled WGS sequence"/>
</dbReference>
<protein>
    <submittedName>
        <fullName evidence="2">Uncharacterized protein</fullName>
    </submittedName>
</protein>
<feature type="compositionally biased region" description="Basic and acidic residues" evidence="1">
    <location>
        <begin position="222"/>
        <end position="231"/>
    </location>
</feature>
<gene>
    <name evidence="2" type="ORF">PNOK_0212800</name>
</gene>
<evidence type="ECO:0000256" key="1">
    <source>
        <dbReference type="SAM" id="MobiDB-lite"/>
    </source>
</evidence>
<dbReference type="STRING" id="2282107.A0A286URG1"/>
<evidence type="ECO:0000313" key="2">
    <source>
        <dbReference type="EMBL" id="PAV22171.1"/>
    </source>
</evidence>
<feature type="region of interest" description="Disordered" evidence="1">
    <location>
        <begin position="60"/>
        <end position="115"/>
    </location>
</feature>
<feature type="compositionally biased region" description="Polar residues" evidence="1">
    <location>
        <begin position="87"/>
        <end position="107"/>
    </location>
</feature>
<accession>A0A286URG1</accession>
<comment type="caution">
    <text evidence="2">The sequence shown here is derived from an EMBL/GenBank/DDBJ whole genome shotgun (WGS) entry which is preliminary data.</text>
</comment>
<proteinExistence type="predicted"/>
<organism evidence="2 3">
    <name type="scientific">Pyrrhoderma noxium</name>
    <dbReference type="NCBI Taxonomy" id="2282107"/>
    <lineage>
        <taxon>Eukaryota</taxon>
        <taxon>Fungi</taxon>
        <taxon>Dikarya</taxon>
        <taxon>Basidiomycota</taxon>
        <taxon>Agaricomycotina</taxon>
        <taxon>Agaricomycetes</taxon>
        <taxon>Hymenochaetales</taxon>
        <taxon>Hymenochaetaceae</taxon>
        <taxon>Pyrrhoderma</taxon>
    </lineage>
</organism>
<feature type="region of interest" description="Disordered" evidence="1">
    <location>
        <begin position="222"/>
        <end position="244"/>
    </location>
</feature>
<keyword evidence="3" id="KW-1185">Reference proteome</keyword>
<feature type="compositionally biased region" description="Basic and acidic residues" evidence="1">
    <location>
        <begin position="69"/>
        <end position="80"/>
    </location>
</feature>
<name>A0A286URG1_9AGAM</name>